<dbReference type="InterPro" id="IPR036390">
    <property type="entry name" value="WH_DNA-bd_sf"/>
</dbReference>
<dbReference type="SMART" id="SM00345">
    <property type="entry name" value="HTH_GNTR"/>
    <property type="match status" value="1"/>
</dbReference>
<dbReference type="GO" id="GO:0003700">
    <property type="term" value="F:DNA-binding transcription factor activity"/>
    <property type="evidence" value="ECO:0007669"/>
    <property type="project" value="InterPro"/>
</dbReference>
<comment type="caution">
    <text evidence="8">The sequence shown here is derived from an EMBL/GenBank/DDBJ whole genome shotgun (WGS) entry which is preliminary data.</text>
</comment>
<organism evidence="8 9">
    <name type="scientific">Bradyrhizobium uaiense</name>
    <dbReference type="NCBI Taxonomy" id="2594946"/>
    <lineage>
        <taxon>Bacteria</taxon>
        <taxon>Pseudomonadati</taxon>
        <taxon>Pseudomonadota</taxon>
        <taxon>Alphaproteobacteria</taxon>
        <taxon>Hyphomicrobiales</taxon>
        <taxon>Nitrobacteraceae</taxon>
        <taxon>Bradyrhizobium</taxon>
    </lineage>
</organism>
<dbReference type="InterPro" id="IPR051446">
    <property type="entry name" value="HTH_trans_reg/aminotransferase"/>
</dbReference>
<accession>A0A6P1BLJ5</accession>
<dbReference type="SUPFAM" id="SSF46785">
    <property type="entry name" value="Winged helix' DNA-binding domain"/>
    <property type="match status" value="1"/>
</dbReference>
<evidence type="ECO:0000256" key="6">
    <source>
        <dbReference type="SAM" id="MobiDB-lite"/>
    </source>
</evidence>
<evidence type="ECO:0000256" key="5">
    <source>
        <dbReference type="ARBA" id="ARBA00023163"/>
    </source>
</evidence>
<gene>
    <name evidence="8" type="ORF">FNJ47_26220</name>
</gene>
<keyword evidence="8" id="KW-0032">Aminotransferase</keyword>
<dbReference type="AlphaFoldDB" id="A0A6P1BLJ5"/>
<proteinExistence type="inferred from homology"/>
<dbReference type="SUPFAM" id="SSF53383">
    <property type="entry name" value="PLP-dependent transferases"/>
    <property type="match status" value="1"/>
</dbReference>
<keyword evidence="9" id="KW-1185">Reference proteome</keyword>
<dbReference type="Gene3D" id="3.40.640.10">
    <property type="entry name" value="Type I PLP-dependent aspartate aminotransferase-like (Major domain)"/>
    <property type="match status" value="1"/>
</dbReference>
<dbReference type="EMBL" id="VKHP01000122">
    <property type="protein sequence ID" value="NEU99228.1"/>
    <property type="molecule type" value="Genomic_DNA"/>
</dbReference>
<dbReference type="InterPro" id="IPR036388">
    <property type="entry name" value="WH-like_DNA-bd_sf"/>
</dbReference>
<evidence type="ECO:0000256" key="3">
    <source>
        <dbReference type="ARBA" id="ARBA00023015"/>
    </source>
</evidence>
<name>A0A6P1BLJ5_9BRAD</name>
<comment type="similarity">
    <text evidence="1">In the C-terminal section; belongs to the class-I pyridoxal-phosphate-dependent aminotransferase family.</text>
</comment>
<dbReference type="Gene3D" id="1.10.10.10">
    <property type="entry name" value="Winged helix-like DNA-binding domain superfamily/Winged helix DNA-binding domain"/>
    <property type="match status" value="1"/>
</dbReference>
<dbReference type="GO" id="GO:0030170">
    <property type="term" value="F:pyridoxal phosphate binding"/>
    <property type="evidence" value="ECO:0007669"/>
    <property type="project" value="InterPro"/>
</dbReference>
<dbReference type="RefSeq" id="WP_163158227.1">
    <property type="nucleotide sequence ID" value="NZ_VKHP01000122.1"/>
</dbReference>
<dbReference type="PROSITE" id="PS50949">
    <property type="entry name" value="HTH_GNTR"/>
    <property type="match status" value="1"/>
</dbReference>
<dbReference type="Proteomes" id="UP000468531">
    <property type="component" value="Unassembled WGS sequence"/>
</dbReference>
<dbReference type="Pfam" id="PF00392">
    <property type="entry name" value="GntR"/>
    <property type="match status" value="1"/>
</dbReference>
<dbReference type="PANTHER" id="PTHR46577:SF1">
    <property type="entry name" value="HTH-TYPE TRANSCRIPTIONAL REGULATORY PROTEIN GABR"/>
    <property type="match status" value="1"/>
</dbReference>
<dbReference type="PRINTS" id="PR00035">
    <property type="entry name" value="HTHGNTR"/>
</dbReference>
<feature type="domain" description="HTH gntR-type" evidence="7">
    <location>
        <begin position="21"/>
        <end position="89"/>
    </location>
</feature>
<evidence type="ECO:0000259" key="7">
    <source>
        <dbReference type="PROSITE" id="PS50949"/>
    </source>
</evidence>
<keyword evidence="4" id="KW-0238">DNA-binding</keyword>
<dbReference type="InterPro" id="IPR015424">
    <property type="entry name" value="PyrdxlP-dep_Trfase"/>
</dbReference>
<keyword evidence="2" id="KW-0663">Pyridoxal phosphate</keyword>
<dbReference type="InterPro" id="IPR015421">
    <property type="entry name" value="PyrdxlP-dep_Trfase_major"/>
</dbReference>
<feature type="region of interest" description="Disordered" evidence="6">
    <location>
        <begin position="93"/>
        <end position="113"/>
    </location>
</feature>
<dbReference type="GO" id="GO:0008483">
    <property type="term" value="F:transaminase activity"/>
    <property type="evidence" value="ECO:0007669"/>
    <property type="project" value="UniProtKB-KW"/>
</dbReference>
<evidence type="ECO:0000313" key="8">
    <source>
        <dbReference type="EMBL" id="NEU99228.1"/>
    </source>
</evidence>
<evidence type="ECO:0000313" key="9">
    <source>
        <dbReference type="Proteomes" id="UP000468531"/>
    </source>
</evidence>
<keyword evidence="3" id="KW-0805">Transcription regulation</keyword>
<sequence>MPRLRATISIPSLGAVDRAAGQVGRQIAQALRAAIARGELKAGELLPSTRALSASLGVARGTVAEAFEQLQAEGYLEAQIGAGTRVAPTLAEQAQPVRPSAGRGPDKPAPIQLPPRAMRLAKVVAAFTPMPEIPFAIAVPGGAVAPDDNWRRLGNRVRASRAAAPASYGDPRGLMELRQAIADYVRKSRAVHCEPGQVVITAGTQQGLYLAGRVLLSSGDRVWAEDPAYPGMTAVLDDLDLVTTRVPVDAQGIDVEAAIAASPHARAAFVTPSHQYPLGMPMSMARRNALVAWAQRSNAWIVEDDYDSELRYAGHPFPSMQGLAPSRVIYLGTLSKVLFPSLRLGYVVAPSPLIDAFAGARALLDRHSPTADQHVLAAYMREGLFEAHIRRIRGVYAGRRATLIAALERHMPDDVTLQPSDQGMHLLLWLPRRFDDVQLAKAALADGIVVRPISSMYEAAPRSGLMLGFGGFEPEELETAAIRLRTILDQSRSTRRARASTGQPRLDAD</sequence>
<protein>
    <submittedName>
        <fullName evidence="8">PLP-dependent aminotransferase family protein</fullName>
    </submittedName>
</protein>
<keyword evidence="5" id="KW-0804">Transcription</keyword>
<dbReference type="CDD" id="cd00609">
    <property type="entry name" value="AAT_like"/>
    <property type="match status" value="1"/>
</dbReference>
<keyword evidence="8" id="KW-0808">Transferase</keyword>
<dbReference type="PANTHER" id="PTHR46577">
    <property type="entry name" value="HTH-TYPE TRANSCRIPTIONAL REGULATORY PROTEIN GABR"/>
    <property type="match status" value="1"/>
</dbReference>
<dbReference type="InterPro" id="IPR000524">
    <property type="entry name" value="Tscrpt_reg_HTH_GntR"/>
</dbReference>
<evidence type="ECO:0000256" key="1">
    <source>
        <dbReference type="ARBA" id="ARBA00005384"/>
    </source>
</evidence>
<dbReference type="CDD" id="cd07377">
    <property type="entry name" value="WHTH_GntR"/>
    <property type="match status" value="1"/>
</dbReference>
<evidence type="ECO:0000256" key="4">
    <source>
        <dbReference type="ARBA" id="ARBA00023125"/>
    </source>
</evidence>
<dbReference type="Pfam" id="PF00155">
    <property type="entry name" value="Aminotran_1_2"/>
    <property type="match status" value="1"/>
</dbReference>
<evidence type="ECO:0000256" key="2">
    <source>
        <dbReference type="ARBA" id="ARBA00022898"/>
    </source>
</evidence>
<reference evidence="8 9" key="1">
    <citation type="journal article" date="2020" name="Arch. Microbiol.">
        <title>Bradyrhizobium uaiense sp. nov., a new highly efficient cowpea symbiont.</title>
        <authorList>
            <person name="Cabral Michel D."/>
            <person name="Azarias Guimaraes A."/>
            <person name="Martins da Costa E."/>
            <person name="Soares de Carvalho T."/>
            <person name="Balsanelli E."/>
            <person name="Willems A."/>
            <person name="Maltempi de Souza E."/>
            <person name="de Souza Moreira F.M."/>
        </authorList>
    </citation>
    <scope>NUCLEOTIDE SEQUENCE [LARGE SCALE GENOMIC DNA]</scope>
    <source>
        <strain evidence="8 9">UFLA 03-164</strain>
    </source>
</reference>
<dbReference type="InterPro" id="IPR004839">
    <property type="entry name" value="Aminotransferase_I/II_large"/>
</dbReference>
<dbReference type="GO" id="GO:0003677">
    <property type="term" value="F:DNA binding"/>
    <property type="evidence" value="ECO:0007669"/>
    <property type="project" value="UniProtKB-KW"/>
</dbReference>